<gene>
    <name evidence="6" type="ORF">A3K91_2411</name>
</gene>
<evidence type="ECO:0000256" key="4">
    <source>
        <dbReference type="ARBA" id="ARBA00022764"/>
    </source>
</evidence>
<comment type="subcellular location">
    <subcellularLocation>
        <location evidence="1 5">Periplasm</location>
    </subcellularLocation>
</comment>
<evidence type="ECO:0000256" key="1">
    <source>
        <dbReference type="ARBA" id="ARBA00004418"/>
    </source>
</evidence>
<dbReference type="PIRSF" id="PIRSF019574">
    <property type="entry name" value="Periplasmic_polyamine_BP"/>
    <property type="match status" value="1"/>
</dbReference>
<keyword evidence="3" id="KW-0732">Signal</keyword>
<evidence type="ECO:0000256" key="2">
    <source>
        <dbReference type="ARBA" id="ARBA00022448"/>
    </source>
</evidence>
<evidence type="ECO:0000256" key="3">
    <source>
        <dbReference type="ARBA" id="ARBA00022729"/>
    </source>
</evidence>
<protein>
    <recommendedName>
        <fullName evidence="5">Putrescine-binding periplasmic protein</fullName>
    </recommendedName>
</protein>
<name>A0ABM6A0M0_9GAMM</name>
<dbReference type="GeneID" id="33058621"/>
<reference evidence="6 7" key="1">
    <citation type="submission" date="2016-03" db="EMBL/GenBank/DDBJ databases">
        <title>Genome sequencing of Psychrobacter alimentarius PAMC 27889.</title>
        <authorList>
            <person name="Lee J."/>
            <person name="Kim O.-S."/>
        </authorList>
    </citation>
    <scope>NUCLEOTIDE SEQUENCE [LARGE SCALE GENOMIC DNA]</scope>
    <source>
        <strain evidence="6 7">PAMC 27889</strain>
    </source>
</reference>
<dbReference type="Proteomes" id="UP000076104">
    <property type="component" value="Chromosome"/>
</dbReference>
<evidence type="ECO:0000313" key="7">
    <source>
        <dbReference type="Proteomes" id="UP000076104"/>
    </source>
</evidence>
<dbReference type="InterPro" id="IPR001188">
    <property type="entry name" value="Sperm_putr-bd"/>
</dbReference>
<keyword evidence="2 5" id="KW-0813">Transport</keyword>
<dbReference type="Gene3D" id="3.40.190.10">
    <property type="entry name" value="Periplasmic binding protein-like II"/>
    <property type="match status" value="2"/>
</dbReference>
<evidence type="ECO:0000256" key="5">
    <source>
        <dbReference type="PIRNR" id="PIRNR019574"/>
    </source>
</evidence>
<dbReference type="PRINTS" id="PR00909">
    <property type="entry name" value="SPERMDNBNDNG"/>
</dbReference>
<dbReference type="PANTHER" id="PTHR30222:SF17">
    <property type="entry name" value="SPERMIDINE_PUTRESCINE-BINDING PERIPLASMIC PROTEIN"/>
    <property type="match status" value="1"/>
</dbReference>
<dbReference type="RefSeq" id="WP_062845490.1">
    <property type="nucleotide sequence ID" value="NZ_CP014945.1"/>
</dbReference>
<keyword evidence="4 5" id="KW-0574">Periplasm</keyword>
<organism evidence="6 7">
    <name type="scientific">Psychrobacter alimentarius</name>
    <dbReference type="NCBI Taxonomy" id="261164"/>
    <lineage>
        <taxon>Bacteria</taxon>
        <taxon>Pseudomonadati</taxon>
        <taxon>Pseudomonadota</taxon>
        <taxon>Gammaproteobacteria</taxon>
        <taxon>Moraxellales</taxon>
        <taxon>Moraxellaceae</taxon>
        <taxon>Psychrobacter</taxon>
    </lineage>
</organism>
<sequence>MTHLSSSHLSLSATASLSRTLPKALLAMTVGLALASCSNSDNASADGSAAASDVTLNLYNWSEYMPQEVLDGFEEETGINVNYTTFDSNEAMYAKLKLLDDSSQYDLAIPSTYYVEKMAKEGLLQELDKSKLSNFKNLDTSFTNTKVDPENKYSIPYMWGSTGLAINGDTVDASKVNSWNDLWRPEYKGQVMLTNDVREVFGMTLLTLGYSGNSSNPDEIKAAYDKLTTLMPNVKTFNSDATRMPYIEGETALGMSWNGEAVMANDEGLTSLVYKYPTEGAILWMDNFVIPKNAKQVDAAHKFIDYLLRPEVAKIVSEEIGYASPNLAARELMDESVRNNATIYPSKEVLAKAEFQEDVGDEALQVYQQYWDKLKTGR</sequence>
<comment type="similarity">
    <text evidence="5">Belongs to the bacterial solute-binding protein PotD/PotF family.</text>
</comment>
<keyword evidence="7" id="KW-1185">Reference proteome</keyword>
<accession>A0ABM6A0M0</accession>
<dbReference type="EMBL" id="CP014945">
    <property type="protein sequence ID" value="AMT97984.1"/>
    <property type="molecule type" value="Genomic_DNA"/>
</dbReference>
<dbReference type="SUPFAM" id="SSF53850">
    <property type="entry name" value="Periplasmic binding protein-like II"/>
    <property type="match status" value="1"/>
</dbReference>
<comment type="function">
    <text evidence="5">Required for the activity of the bacterial periplasmic transport system of putrescine.</text>
</comment>
<evidence type="ECO:0000313" key="6">
    <source>
        <dbReference type="EMBL" id="AMT97984.1"/>
    </source>
</evidence>
<dbReference type="PANTHER" id="PTHR30222">
    <property type="entry name" value="SPERMIDINE/PUTRESCINE-BINDING PERIPLASMIC PROTEIN"/>
    <property type="match status" value="1"/>
</dbReference>
<dbReference type="InterPro" id="IPR006059">
    <property type="entry name" value="SBP"/>
</dbReference>
<dbReference type="Pfam" id="PF13416">
    <property type="entry name" value="SBP_bac_8"/>
    <property type="match status" value="1"/>
</dbReference>
<proteinExistence type="inferred from homology"/>